<keyword evidence="4" id="KW-1185">Reference proteome</keyword>
<sequence>MNTLESTVRGIFLVLGATTIWGTNGPVVHFVNGFGVGPFLITLFRITVSTCIIIYLAPKPRSALIIPRKEEMGRALFWLSSLGLISSNLGLSIAFLRISVGMTMIMYYTAPIWAMIGAWAIARERPSLVQILALILSLSGVYFAVWDPGEGLKFDIIGILCALAGGAGYALYLLNGRYGLGKKSQYKAYLQSFLWASVICWVAGLYGGKAADLFKAPPKAYLGLMYMALCTSAIAFGMISRSLKYLSSSIASVLSMSEIPLSMMWAFLLLGERPEKSAIIGGVFICIAVIMLSLEPLFYCRSNK</sequence>
<dbReference type="SUPFAM" id="SSF103481">
    <property type="entry name" value="Multidrug resistance efflux transporter EmrE"/>
    <property type="match status" value="2"/>
</dbReference>
<proteinExistence type="predicted"/>
<feature type="domain" description="EamA" evidence="2">
    <location>
        <begin position="157"/>
        <end position="293"/>
    </location>
</feature>
<dbReference type="PANTHER" id="PTHR22911:SF79">
    <property type="entry name" value="MOBA-LIKE NTP TRANSFERASE DOMAIN-CONTAINING PROTEIN"/>
    <property type="match status" value="1"/>
</dbReference>
<dbReference type="PANTHER" id="PTHR22911">
    <property type="entry name" value="ACYL-MALONYL CONDENSING ENZYME-RELATED"/>
    <property type="match status" value="1"/>
</dbReference>
<reference evidence="4" key="1">
    <citation type="submission" date="2012-09" db="EMBL/GenBank/DDBJ databases">
        <authorList>
            <person name="Weinstock G."/>
            <person name="Sodergren E."/>
            <person name="Clifton S."/>
            <person name="Fulton L."/>
            <person name="Fulton B."/>
            <person name="Courtney L."/>
            <person name="Fronick C."/>
            <person name="Harrison M."/>
            <person name="Strong C."/>
            <person name="Farmer C."/>
            <person name="Delehaunty K."/>
            <person name="Markovic C."/>
            <person name="Hall O."/>
            <person name="Minx P."/>
            <person name="Tomlinson C."/>
            <person name="Mitreva M."/>
            <person name="Nelson J."/>
            <person name="Hou S."/>
            <person name="Wollam A."/>
            <person name="Pepin K.H."/>
            <person name="Johnson M."/>
            <person name="Bhonagiri V."/>
            <person name="Nash W.E."/>
            <person name="Suruliraj S."/>
            <person name="Warren W."/>
            <person name="Chinwalla A."/>
            <person name="Mardis E.R."/>
            <person name="Wilson R.K."/>
        </authorList>
    </citation>
    <scope>NUCLEOTIDE SEQUENCE [LARGE SCALE GENOMIC DNA]</scope>
    <source>
        <strain evidence="4">OS1</strain>
    </source>
</reference>
<evidence type="ECO:0000259" key="2">
    <source>
        <dbReference type="Pfam" id="PF00892"/>
    </source>
</evidence>
<feature type="transmembrane region" description="Helical" evidence="1">
    <location>
        <begin position="220"/>
        <end position="239"/>
    </location>
</feature>
<dbReference type="Proteomes" id="UP000005273">
    <property type="component" value="Unassembled WGS sequence"/>
</dbReference>
<organism evidence="3 4">
    <name type="scientific">Acetomicrobium hydrogeniformans ATCC BAA-1850</name>
    <dbReference type="NCBI Taxonomy" id="592015"/>
    <lineage>
        <taxon>Bacteria</taxon>
        <taxon>Thermotogati</taxon>
        <taxon>Synergistota</taxon>
        <taxon>Synergistia</taxon>
        <taxon>Synergistales</taxon>
        <taxon>Acetomicrobiaceae</taxon>
        <taxon>Acetomicrobium</taxon>
    </lineage>
</organism>
<evidence type="ECO:0000313" key="4">
    <source>
        <dbReference type="Proteomes" id="UP000005273"/>
    </source>
</evidence>
<keyword evidence="1" id="KW-0812">Transmembrane</keyword>
<feature type="transmembrane region" description="Helical" evidence="1">
    <location>
        <begin position="152"/>
        <end position="174"/>
    </location>
</feature>
<feature type="transmembrane region" description="Helical" evidence="1">
    <location>
        <begin position="12"/>
        <end position="31"/>
    </location>
</feature>
<feature type="transmembrane region" description="Helical" evidence="1">
    <location>
        <begin position="186"/>
        <end position="208"/>
    </location>
</feature>
<protein>
    <submittedName>
        <fullName evidence="3">Putative membrane protein</fullName>
    </submittedName>
</protein>
<feature type="domain" description="EamA" evidence="2">
    <location>
        <begin position="9"/>
        <end position="145"/>
    </location>
</feature>
<dbReference type="InterPro" id="IPR000620">
    <property type="entry name" value="EamA_dom"/>
</dbReference>
<feature type="transmembrane region" description="Helical" evidence="1">
    <location>
        <begin position="104"/>
        <end position="121"/>
    </location>
</feature>
<evidence type="ECO:0000256" key="1">
    <source>
        <dbReference type="SAM" id="Phobius"/>
    </source>
</evidence>
<dbReference type="STRING" id="592015.HMPREF1705_04386"/>
<dbReference type="EMBL" id="ACJX03000001">
    <property type="protein sequence ID" value="KRT35123.1"/>
    <property type="molecule type" value="Genomic_DNA"/>
</dbReference>
<keyword evidence="1" id="KW-1133">Transmembrane helix</keyword>
<feature type="transmembrane region" description="Helical" evidence="1">
    <location>
        <begin position="277"/>
        <end position="299"/>
    </location>
</feature>
<comment type="caution">
    <text evidence="3">The sequence shown here is derived from an EMBL/GenBank/DDBJ whole genome shotgun (WGS) entry which is preliminary data.</text>
</comment>
<name>A0A0T5X9V5_9BACT</name>
<keyword evidence="1" id="KW-0472">Membrane</keyword>
<dbReference type="InterPro" id="IPR037185">
    <property type="entry name" value="EmrE-like"/>
</dbReference>
<feature type="transmembrane region" description="Helical" evidence="1">
    <location>
        <begin position="37"/>
        <end position="56"/>
    </location>
</feature>
<dbReference type="Gene3D" id="1.10.3730.20">
    <property type="match status" value="1"/>
</dbReference>
<dbReference type="GO" id="GO:0016020">
    <property type="term" value="C:membrane"/>
    <property type="evidence" value="ECO:0007669"/>
    <property type="project" value="InterPro"/>
</dbReference>
<dbReference type="Pfam" id="PF00892">
    <property type="entry name" value="EamA"/>
    <property type="match status" value="2"/>
</dbReference>
<feature type="transmembrane region" description="Helical" evidence="1">
    <location>
        <begin position="76"/>
        <end position="98"/>
    </location>
</feature>
<feature type="transmembrane region" description="Helical" evidence="1">
    <location>
        <begin position="128"/>
        <end position="146"/>
    </location>
</feature>
<evidence type="ECO:0000313" key="3">
    <source>
        <dbReference type="EMBL" id="KRT35123.1"/>
    </source>
</evidence>
<dbReference type="AlphaFoldDB" id="A0A0T5X9V5"/>
<accession>A0A0T5X9V5</accession>
<dbReference type="eggNOG" id="COG0697">
    <property type="taxonomic scope" value="Bacteria"/>
</dbReference>
<gene>
    <name evidence="3" type="ORF">HMPREF1705_04386</name>
</gene>
<feature type="transmembrane region" description="Helical" evidence="1">
    <location>
        <begin position="251"/>
        <end position="271"/>
    </location>
</feature>